<comment type="caution">
    <text evidence="1">The sequence shown here is derived from an EMBL/GenBank/DDBJ whole genome shotgun (WGS) entry which is preliminary data.</text>
</comment>
<name>A0ABU8EMT0_9GAMM</name>
<dbReference type="PANTHER" id="PTHR33973">
    <property type="entry name" value="OS07G0153300 PROTEIN"/>
    <property type="match status" value="1"/>
</dbReference>
<accession>A0ABU8EMT0</accession>
<dbReference type="EMBL" id="JBAWKS010000001">
    <property type="protein sequence ID" value="MEI4548255.1"/>
    <property type="molecule type" value="Genomic_DNA"/>
</dbReference>
<sequence length="241" mass="28055">MNSGIYCGQVRHRRFSPKQHAFSYSMYMLALDLDELDLVAKISRLFSLKKFAPISFFQDDYIKGEPGNLKQRIASKVTQLGGNWDGTKVTFMGQCRNFGIYFSPANFFFCYDQDNVCTTMLVEVSNTPWLERHYYAVDISKQQRMDKTFHVSPFMDLDMQYVWRVKAPQEKVLIHIENHKSEKVFDATVALSRCEFSRRNMLKTWLSTPAMTLKVVAGIYWQALKLFAKRIPFIAHPNARG</sequence>
<evidence type="ECO:0000313" key="1">
    <source>
        <dbReference type="EMBL" id="MEI4548255.1"/>
    </source>
</evidence>
<dbReference type="Pfam" id="PF07103">
    <property type="entry name" value="DUF1365"/>
    <property type="match status" value="1"/>
</dbReference>
<reference evidence="1 2" key="1">
    <citation type="submission" date="2023-12" db="EMBL/GenBank/DDBJ databases">
        <title>Friends and Foes: Symbiotic and Algicidal bacterial influence on Karenia brevis blooms.</title>
        <authorList>
            <person name="Fei C."/>
            <person name="Mohamed A.R."/>
            <person name="Booker A."/>
            <person name="Arshad M."/>
            <person name="Klass S."/>
            <person name="Ahn S."/>
            <person name="Gilbert P.M."/>
            <person name="Heil C.A."/>
            <person name="Martinez J.M."/>
            <person name="Amin S.A."/>
        </authorList>
    </citation>
    <scope>NUCLEOTIDE SEQUENCE [LARGE SCALE GENOMIC DNA]</scope>
    <source>
        <strain evidence="1 2">CE15</strain>
    </source>
</reference>
<organism evidence="1 2">
    <name type="scientific">Pseudoalteromonas spongiae</name>
    <dbReference type="NCBI Taxonomy" id="298657"/>
    <lineage>
        <taxon>Bacteria</taxon>
        <taxon>Pseudomonadati</taxon>
        <taxon>Pseudomonadota</taxon>
        <taxon>Gammaproteobacteria</taxon>
        <taxon>Alteromonadales</taxon>
        <taxon>Pseudoalteromonadaceae</taxon>
        <taxon>Pseudoalteromonas</taxon>
    </lineage>
</organism>
<protein>
    <submittedName>
        <fullName evidence="1">DUF1365 domain-containing protein</fullName>
    </submittedName>
</protein>
<dbReference type="PANTHER" id="PTHR33973:SF4">
    <property type="entry name" value="OS07G0153300 PROTEIN"/>
    <property type="match status" value="1"/>
</dbReference>
<keyword evidence="2" id="KW-1185">Reference proteome</keyword>
<dbReference type="Proteomes" id="UP001382455">
    <property type="component" value="Unassembled WGS sequence"/>
</dbReference>
<dbReference type="RefSeq" id="WP_336434279.1">
    <property type="nucleotide sequence ID" value="NZ_JBAWKS010000001.1"/>
</dbReference>
<evidence type="ECO:0000313" key="2">
    <source>
        <dbReference type="Proteomes" id="UP001382455"/>
    </source>
</evidence>
<proteinExistence type="predicted"/>
<dbReference type="InterPro" id="IPR010775">
    <property type="entry name" value="DUF1365"/>
</dbReference>
<gene>
    <name evidence="1" type="ORF">WAE96_00840</name>
</gene>